<protein>
    <recommendedName>
        <fullName evidence="2">PH domain-containing protein</fullName>
    </recommendedName>
</protein>
<reference evidence="3 4" key="1">
    <citation type="submission" date="2014-04" db="EMBL/GenBank/DDBJ databases">
        <authorList>
            <consortium name="DOE Joint Genome Institute"/>
            <person name="Kuo A."/>
            <person name="Martino E."/>
            <person name="Perotto S."/>
            <person name="Kohler A."/>
            <person name="Nagy L.G."/>
            <person name="Floudas D."/>
            <person name="Copeland A."/>
            <person name="Barry K.W."/>
            <person name="Cichocki N."/>
            <person name="Veneault-Fourrey C."/>
            <person name="LaButti K."/>
            <person name="Lindquist E.A."/>
            <person name="Lipzen A."/>
            <person name="Lundell T."/>
            <person name="Morin E."/>
            <person name="Murat C."/>
            <person name="Sun H."/>
            <person name="Tunlid A."/>
            <person name="Henrissat B."/>
            <person name="Grigoriev I.V."/>
            <person name="Hibbett D.S."/>
            <person name="Martin F."/>
            <person name="Nordberg H.P."/>
            <person name="Cantor M.N."/>
            <person name="Hua S.X."/>
        </authorList>
    </citation>
    <scope>NUCLEOTIDE SEQUENCE [LARGE SCALE GENOMIC DNA]</scope>
    <source>
        <strain evidence="3 4">Zn</strain>
    </source>
</reference>
<feature type="compositionally biased region" description="Basic and acidic residues" evidence="1">
    <location>
        <begin position="74"/>
        <end position="84"/>
    </location>
</feature>
<dbReference type="Pfam" id="PF00169">
    <property type="entry name" value="PH"/>
    <property type="match status" value="1"/>
</dbReference>
<dbReference type="OrthoDB" id="5563754at2759"/>
<feature type="compositionally biased region" description="Polar residues" evidence="1">
    <location>
        <begin position="31"/>
        <end position="47"/>
    </location>
</feature>
<gene>
    <name evidence="3" type="ORF">OIDMADRAFT_178236</name>
</gene>
<feature type="region of interest" description="Disordered" evidence="1">
    <location>
        <begin position="466"/>
        <end position="562"/>
    </location>
</feature>
<feature type="compositionally biased region" description="Polar residues" evidence="1">
    <location>
        <begin position="1090"/>
        <end position="1100"/>
    </location>
</feature>
<feature type="region of interest" description="Disordered" evidence="1">
    <location>
        <begin position="799"/>
        <end position="821"/>
    </location>
</feature>
<evidence type="ECO:0000313" key="4">
    <source>
        <dbReference type="Proteomes" id="UP000054321"/>
    </source>
</evidence>
<dbReference type="Gene3D" id="2.30.29.30">
    <property type="entry name" value="Pleckstrin-homology domain (PH domain)/Phosphotyrosine-binding domain (PTB)"/>
    <property type="match status" value="1"/>
</dbReference>
<feature type="region of interest" description="Disordered" evidence="1">
    <location>
        <begin position="16"/>
        <end position="88"/>
    </location>
</feature>
<feature type="region of interest" description="Disordered" evidence="1">
    <location>
        <begin position="1090"/>
        <end position="1136"/>
    </location>
</feature>
<dbReference type="AlphaFoldDB" id="A0A0C3CYU7"/>
<dbReference type="InParanoid" id="A0A0C3CYU7"/>
<feature type="compositionally biased region" description="Low complexity" evidence="1">
    <location>
        <begin position="807"/>
        <end position="821"/>
    </location>
</feature>
<name>A0A0C3CYU7_OIDMZ</name>
<dbReference type="STRING" id="913774.A0A0C3CYU7"/>
<evidence type="ECO:0000259" key="2">
    <source>
        <dbReference type="PROSITE" id="PS50003"/>
    </source>
</evidence>
<keyword evidence="4" id="KW-1185">Reference proteome</keyword>
<accession>A0A0C3CYU7</accession>
<feature type="region of interest" description="Disordered" evidence="1">
    <location>
        <begin position="701"/>
        <end position="781"/>
    </location>
</feature>
<dbReference type="InterPro" id="IPR011993">
    <property type="entry name" value="PH-like_dom_sf"/>
</dbReference>
<feature type="compositionally biased region" description="Basic and acidic residues" evidence="1">
    <location>
        <begin position="466"/>
        <end position="485"/>
    </location>
</feature>
<evidence type="ECO:0000256" key="1">
    <source>
        <dbReference type="SAM" id="MobiDB-lite"/>
    </source>
</evidence>
<dbReference type="SMART" id="SM00233">
    <property type="entry name" value="PH"/>
    <property type="match status" value="1"/>
</dbReference>
<dbReference type="Proteomes" id="UP000054321">
    <property type="component" value="Unassembled WGS sequence"/>
</dbReference>
<dbReference type="PROSITE" id="PS50003">
    <property type="entry name" value="PH_DOMAIN"/>
    <property type="match status" value="1"/>
</dbReference>
<feature type="compositionally biased region" description="Polar residues" evidence="1">
    <location>
        <begin position="1015"/>
        <end position="1025"/>
    </location>
</feature>
<proteinExistence type="predicted"/>
<feature type="compositionally biased region" description="Pro residues" evidence="1">
    <location>
        <begin position="712"/>
        <end position="725"/>
    </location>
</feature>
<feature type="compositionally biased region" description="Polar residues" evidence="1">
    <location>
        <begin position="55"/>
        <end position="66"/>
    </location>
</feature>
<dbReference type="SUPFAM" id="SSF50729">
    <property type="entry name" value="PH domain-like"/>
    <property type="match status" value="1"/>
</dbReference>
<feature type="region of interest" description="Disordered" evidence="1">
    <location>
        <begin position="902"/>
        <end position="1058"/>
    </location>
</feature>
<dbReference type="FunFam" id="2.30.29.30:FF:000203">
    <property type="entry name" value="PH domain-containing protein"/>
    <property type="match status" value="1"/>
</dbReference>
<evidence type="ECO:0000313" key="3">
    <source>
        <dbReference type="EMBL" id="KIN04179.1"/>
    </source>
</evidence>
<dbReference type="Pfam" id="PF25381">
    <property type="entry name" value="PH_26"/>
    <property type="match status" value="1"/>
</dbReference>
<reference evidence="4" key="2">
    <citation type="submission" date="2015-01" db="EMBL/GenBank/DDBJ databases">
        <title>Evolutionary Origins and Diversification of the Mycorrhizal Mutualists.</title>
        <authorList>
            <consortium name="DOE Joint Genome Institute"/>
            <consortium name="Mycorrhizal Genomics Consortium"/>
            <person name="Kohler A."/>
            <person name="Kuo A."/>
            <person name="Nagy L.G."/>
            <person name="Floudas D."/>
            <person name="Copeland A."/>
            <person name="Barry K.W."/>
            <person name="Cichocki N."/>
            <person name="Veneault-Fourrey C."/>
            <person name="LaButti K."/>
            <person name="Lindquist E.A."/>
            <person name="Lipzen A."/>
            <person name="Lundell T."/>
            <person name="Morin E."/>
            <person name="Murat C."/>
            <person name="Riley R."/>
            <person name="Ohm R."/>
            <person name="Sun H."/>
            <person name="Tunlid A."/>
            <person name="Henrissat B."/>
            <person name="Grigoriev I.V."/>
            <person name="Hibbett D.S."/>
            <person name="Martin F."/>
        </authorList>
    </citation>
    <scope>NUCLEOTIDE SEQUENCE [LARGE SCALE GENOMIC DNA]</scope>
    <source>
        <strain evidence="4">Zn</strain>
    </source>
</reference>
<dbReference type="InterPro" id="IPR001849">
    <property type="entry name" value="PH_domain"/>
</dbReference>
<feature type="compositionally biased region" description="Pro residues" evidence="1">
    <location>
        <begin position="1192"/>
        <end position="1204"/>
    </location>
</feature>
<feature type="region of interest" description="Disordered" evidence="1">
    <location>
        <begin position="1184"/>
        <end position="1206"/>
    </location>
</feature>
<dbReference type="HOGENOM" id="CLU_005248_1_1_1"/>
<sequence>MSARHRVTSFMANFTKSRDAPTTTTTTTTTISSFSPIPAPTKQQEPTYNHEPAQTYMTPATNSPRPYNNIAGDDSPRPGRERSSSRPMSMIQTYQPPLMDVARDTLPELQPIFTFLNSHGNKLYQEGYFLKLDDQDTYGRPNVDRTWTECFAQLVGTVLSLWDAAELDVAGEDGEVLPKFMNLTDCSIKMIESLPTRSESEPPLQNVLSISTAGKNRYLFHFNSHHSLVQWTAGIRLAMFEHATLQEAYTGALIAGKGKALNNINLIMDRTRTKTEDWARVRFGAGTPWRRCWCVITPPDEKEVARVQKQANKKKSAYDRSRPPAVKGNIKFYDTKKTKKATPIATITDAYSAFAIYPQAKPLIDASTLVKVEGSIMIHSDLPSKSEGFVFVMPEVHPAVSGFEIMLRWLFPVFDTFALYGRPGRLIAETTNTQSLMFAMPKRRRYGYLETLDVAQLISQQGSSEWKESEWRRRMKDMTSERMTKVENGSQPSSRYSSRKSTRNSFGPSRTRIQFDDSASIRSSPHIGREPSPQEPEAEYSRTESAPPSAGDPSHPAGGHYRSASETQVLDRFANAAANYDGAYEQGPPPPPHSLGIVSARYTNEMGSTPERVSSEDESMAADTRPQGLDHMRGVASPEPVVPPPAFSHSPGALPPSKPWHSPELRRANSRMSNGTLTQMVVAAGASGAAAAAAYRSSLERSRAEQGIQGPPQYPPQYPQSPPLVPNALIPRPSPAHIVGNPQPAAQFSPPFPPPNSNLPATPVHGAPALGGTPNQGTDPTQTPITAQLARLQTSPVVSRKPLPTTSSIVQSPASASSSGSLGEHILDQAAFNMIASPLERTHTFVAKPERSDTTTSIYPEDIQARLKNEHAPPMPPMPDLRYRAETATSVYPEDIQRRQALEPAPPIPPMPHMPVMAPKSDIRDRSNTDDSVYEDDVRYDDGRTERRRTGVLRTVGAVETQNGAVNREPNPLIPHVDFGPTYNLAAGAGPRQQSPGRGPSPVPPQARRADRSPAQRSPKTQNPHRSPGRPVITPDSAHYRSPSAEGRTVPWQPGMSAVPLSSPNTALTAEEFVQQRAAAAVPLYAHQRQNSGNVLGRNTPTPPLGGPHSRHGSVDLLQRPRSRGGSAALTQSQQQAQYQQYPDQMADYRAPQAHHGIAPQYPQQAPYAAPSLKVPPLIAAHGGVVPDSNNLPPPSPLYSPPPAQFFTTPQFLLQKDESRN</sequence>
<feature type="region of interest" description="Disordered" evidence="1">
    <location>
        <begin position="581"/>
        <end position="600"/>
    </location>
</feature>
<dbReference type="EMBL" id="KN832873">
    <property type="protein sequence ID" value="KIN04179.1"/>
    <property type="molecule type" value="Genomic_DNA"/>
</dbReference>
<feature type="domain" description="PH" evidence="2">
    <location>
        <begin position="122"/>
        <end position="240"/>
    </location>
</feature>
<feature type="compositionally biased region" description="Pro residues" evidence="1">
    <location>
        <begin position="904"/>
        <end position="913"/>
    </location>
</feature>
<feature type="compositionally biased region" description="Basic and acidic residues" evidence="1">
    <location>
        <begin position="936"/>
        <end position="949"/>
    </location>
</feature>
<dbReference type="InterPro" id="IPR058155">
    <property type="entry name" value="Skg3/CAF120-like_PH"/>
</dbReference>
<organism evidence="3 4">
    <name type="scientific">Oidiodendron maius (strain Zn)</name>
    <dbReference type="NCBI Taxonomy" id="913774"/>
    <lineage>
        <taxon>Eukaryota</taxon>
        <taxon>Fungi</taxon>
        <taxon>Dikarya</taxon>
        <taxon>Ascomycota</taxon>
        <taxon>Pezizomycotina</taxon>
        <taxon>Leotiomycetes</taxon>
        <taxon>Leotiomycetes incertae sedis</taxon>
        <taxon>Myxotrichaceae</taxon>
        <taxon>Oidiodendron</taxon>
    </lineage>
</organism>
<feature type="region of interest" description="Disordered" evidence="1">
    <location>
        <begin position="606"/>
        <end position="665"/>
    </location>
</feature>